<dbReference type="AlphaFoldDB" id="A0A857L037"/>
<dbReference type="Pfam" id="PF13489">
    <property type="entry name" value="Methyltransf_23"/>
    <property type="match status" value="1"/>
</dbReference>
<dbReference type="InterPro" id="IPR029063">
    <property type="entry name" value="SAM-dependent_MTases_sf"/>
</dbReference>
<feature type="region of interest" description="Disordered" evidence="1">
    <location>
        <begin position="247"/>
        <end position="266"/>
    </location>
</feature>
<dbReference type="GO" id="GO:0008168">
    <property type="term" value="F:methyltransferase activity"/>
    <property type="evidence" value="ECO:0007669"/>
    <property type="project" value="UniProtKB-KW"/>
</dbReference>
<dbReference type="EMBL" id="CP045810">
    <property type="protein sequence ID" value="QHN40641.1"/>
    <property type="molecule type" value="Genomic_DNA"/>
</dbReference>
<keyword evidence="2" id="KW-0489">Methyltransferase</keyword>
<organism evidence="2">
    <name type="scientific">Gordonia amarae</name>
    <dbReference type="NCBI Taxonomy" id="36821"/>
    <lineage>
        <taxon>Bacteria</taxon>
        <taxon>Bacillati</taxon>
        <taxon>Actinomycetota</taxon>
        <taxon>Actinomycetes</taxon>
        <taxon>Mycobacteriales</taxon>
        <taxon>Gordoniaceae</taxon>
        <taxon>Gordonia</taxon>
    </lineage>
</organism>
<dbReference type="SUPFAM" id="SSF53335">
    <property type="entry name" value="S-adenosyl-L-methionine-dependent methyltransferases"/>
    <property type="match status" value="1"/>
</dbReference>
<feature type="compositionally biased region" description="Basic and acidic residues" evidence="1">
    <location>
        <begin position="248"/>
        <end position="258"/>
    </location>
</feature>
<protein>
    <submittedName>
        <fullName evidence="2">Methyltransferase domain-containing protein</fullName>
    </submittedName>
</protein>
<name>A0A857L037_9ACTN</name>
<accession>A0A857L037</accession>
<dbReference type="Gene3D" id="3.40.50.150">
    <property type="entry name" value="Vaccinia Virus protein VP39"/>
    <property type="match status" value="1"/>
</dbReference>
<sequence>MTILEVNRTALAKRVLGEDGYQRAIRKWGIWKQRPRVGHVRFGQLRRTEPICREYGFARGLPIDRYYIEKFLDTERALVTGRVLEIGERTYTERFGHDVARSDMSHFNEVPGATYAADLTDAPHIPSHTYDCIIITQTLQFIFDMKAAVATLHRILAPGGVVLCTVPGISQIADPEWQASWSLNEATAQWLFATAFDADELRITTNGNVLSATSFLHGLATSELTTDELDVVDSEYPVTVTIVARKKPPGEARKKAAGEPDTDASS</sequence>
<dbReference type="CDD" id="cd02440">
    <property type="entry name" value="AdoMet_MTases"/>
    <property type="match status" value="1"/>
</dbReference>
<dbReference type="GO" id="GO:0032259">
    <property type="term" value="P:methylation"/>
    <property type="evidence" value="ECO:0007669"/>
    <property type="project" value="UniProtKB-KW"/>
</dbReference>
<evidence type="ECO:0000256" key="1">
    <source>
        <dbReference type="SAM" id="MobiDB-lite"/>
    </source>
</evidence>
<gene>
    <name evidence="2" type="ORF">GII30_17155</name>
</gene>
<reference evidence="2" key="1">
    <citation type="journal article" date="2021" name="Nat. Microbiol.">
        <title>Cocultivation of an ultrasmall environmental parasitic bacterium with lytic ability against bacteria associated with wastewater foams.</title>
        <authorList>
            <person name="Batinovic S."/>
            <person name="Rose J.J.A."/>
            <person name="Ratcliffe J."/>
            <person name="Seviour R.J."/>
            <person name="Petrovski S."/>
        </authorList>
    </citation>
    <scope>NUCLEOTIDE SEQUENCE</scope>
    <source>
        <strain evidence="2">CON44</strain>
    </source>
</reference>
<evidence type="ECO:0000313" key="2">
    <source>
        <dbReference type="EMBL" id="QHN40641.1"/>
    </source>
</evidence>
<keyword evidence="2" id="KW-0808">Transferase</keyword>
<proteinExistence type="predicted"/>
<dbReference type="RefSeq" id="WP_005190323.1">
    <property type="nucleotide sequence ID" value="NZ_CP045804.1"/>
</dbReference>